<keyword evidence="2" id="KW-0863">Zinc-finger</keyword>
<dbReference type="GO" id="GO:0008270">
    <property type="term" value="F:zinc ion binding"/>
    <property type="evidence" value="ECO:0007669"/>
    <property type="project" value="UniProtKB-KW"/>
</dbReference>
<feature type="domain" description="CHHC U11-48K-type" evidence="5">
    <location>
        <begin position="15"/>
        <end position="42"/>
    </location>
</feature>
<evidence type="ECO:0000313" key="7">
    <source>
        <dbReference type="Proteomes" id="UP000792457"/>
    </source>
</evidence>
<comment type="caution">
    <text evidence="6">The sequence shown here is derived from an EMBL/GenBank/DDBJ whole genome shotgun (WGS) entry which is preliminary data.</text>
</comment>
<feature type="region of interest" description="Disordered" evidence="4">
    <location>
        <begin position="145"/>
        <end position="171"/>
    </location>
</feature>
<proteinExistence type="predicted"/>
<feature type="compositionally biased region" description="Basic and acidic residues" evidence="4">
    <location>
        <begin position="307"/>
        <end position="318"/>
    </location>
</feature>
<dbReference type="PROSITE" id="PS51800">
    <property type="entry name" value="ZF_CHHC_U11_48K"/>
    <property type="match status" value="1"/>
</dbReference>
<accession>A0A8K0NWQ5</accession>
<feature type="compositionally biased region" description="Polar residues" evidence="4">
    <location>
        <begin position="239"/>
        <end position="252"/>
    </location>
</feature>
<feature type="region of interest" description="Disordered" evidence="4">
    <location>
        <begin position="347"/>
        <end position="395"/>
    </location>
</feature>
<sequence length="395" mass="44145">MFYKLTLIEKPDEEKSICPFDATHHVNKEDYDEHVKNCPNRKIVDSEKYAIETDAPPEEGAHAPPTYNFPELPPCEENWDDPSEPAYTYDPTPHLENQPILRTMHGATKSERKAFRQVERMKMLQFISGQPMDTAAASSAAGVTIEGGRPVGRGRGQNRLPLGRGNPVGAGAGTPVNLDDIVGDRVGHILPCPVEAGPLRQPRGTSVALAIARSGEEAAKEEIPEILPSGGAIRKVKQPQVQPEENFPSNDTNADKGGWNKVVSRSKERNHQNPMNDTNAARGGWTKLVSSSKRESDQSSRNNTNGQRKDEKTEKRMDWWGFDDQQKKPSTLLEEYKEQTLTTRIAANMGFASEEKDRTDEERAKDFTYQDEEWQTQMRRGRRGGMAGRRGLGRP</sequence>
<evidence type="ECO:0000256" key="1">
    <source>
        <dbReference type="ARBA" id="ARBA00022723"/>
    </source>
</evidence>
<evidence type="ECO:0000256" key="4">
    <source>
        <dbReference type="SAM" id="MobiDB-lite"/>
    </source>
</evidence>
<evidence type="ECO:0000256" key="2">
    <source>
        <dbReference type="ARBA" id="ARBA00022771"/>
    </source>
</evidence>
<reference evidence="6" key="2">
    <citation type="submission" date="2017-10" db="EMBL/GenBank/DDBJ databases">
        <title>Ladona fulva Genome sequencing and assembly.</title>
        <authorList>
            <person name="Murali S."/>
            <person name="Richards S."/>
            <person name="Bandaranaike D."/>
            <person name="Bellair M."/>
            <person name="Blankenburg K."/>
            <person name="Chao H."/>
            <person name="Dinh H."/>
            <person name="Doddapaneni H."/>
            <person name="Dugan-Rocha S."/>
            <person name="Elkadiri S."/>
            <person name="Gnanaolivu R."/>
            <person name="Hernandez B."/>
            <person name="Skinner E."/>
            <person name="Javaid M."/>
            <person name="Lee S."/>
            <person name="Li M."/>
            <person name="Ming W."/>
            <person name="Munidasa M."/>
            <person name="Muniz J."/>
            <person name="Nguyen L."/>
            <person name="Hughes D."/>
            <person name="Osuji N."/>
            <person name="Pu L.-L."/>
            <person name="Puazo M."/>
            <person name="Qu C."/>
            <person name="Quiroz J."/>
            <person name="Raj R."/>
            <person name="Weissenberger G."/>
            <person name="Xin Y."/>
            <person name="Zou X."/>
            <person name="Han Y."/>
            <person name="Worley K."/>
            <person name="Muzny D."/>
            <person name="Gibbs R."/>
        </authorList>
    </citation>
    <scope>NUCLEOTIDE SEQUENCE</scope>
    <source>
        <strain evidence="6">Sampled in the wild</strain>
    </source>
</reference>
<gene>
    <name evidence="6" type="ORF">J437_LFUL003216</name>
</gene>
<dbReference type="Proteomes" id="UP000792457">
    <property type="component" value="Unassembled WGS sequence"/>
</dbReference>
<name>A0A8K0NWQ5_LADFU</name>
<keyword evidence="7" id="KW-1185">Reference proteome</keyword>
<dbReference type="OrthoDB" id="5839404at2759"/>
<dbReference type="EMBL" id="KZ308197">
    <property type="protein sequence ID" value="KAG8224493.1"/>
    <property type="molecule type" value="Genomic_DNA"/>
</dbReference>
<keyword evidence="3" id="KW-0862">Zinc</keyword>
<evidence type="ECO:0000313" key="6">
    <source>
        <dbReference type="EMBL" id="KAG8224493.1"/>
    </source>
</evidence>
<reference evidence="6" key="1">
    <citation type="submission" date="2013-04" db="EMBL/GenBank/DDBJ databases">
        <authorList>
            <person name="Qu J."/>
            <person name="Murali S.C."/>
            <person name="Bandaranaike D."/>
            <person name="Bellair M."/>
            <person name="Blankenburg K."/>
            <person name="Chao H."/>
            <person name="Dinh H."/>
            <person name="Doddapaneni H."/>
            <person name="Downs B."/>
            <person name="Dugan-Rocha S."/>
            <person name="Elkadiri S."/>
            <person name="Gnanaolivu R.D."/>
            <person name="Hernandez B."/>
            <person name="Javaid M."/>
            <person name="Jayaseelan J.C."/>
            <person name="Lee S."/>
            <person name="Li M."/>
            <person name="Ming W."/>
            <person name="Munidasa M."/>
            <person name="Muniz J."/>
            <person name="Nguyen L."/>
            <person name="Ongeri F."/>
            <person name="Osuji N."/>
            <person name="Pu L.-L."/>
            <person name="Puazo M."/>
            <person name="Qu C."/>
            <person name="Quiroz J."/>
            <person name="Raj R."/>
            <person name="Weissenberger G."/>
            <person name="Xin Y."/>
            <person name="Zou X."/>
            <person name="Han Y."/>
            <person name="Richards S."/>
            <person name="Worley K."/>
            <person name="Muzny D."/>
            <person name="Gibbs R."/>
        </authorList>
    </citation>
    <scope>NUCLEOTIDE SEQUENCE</scope>
    <source>
        <strain evidence="6">Sampled in the wild</strain>
    </source>
</reference>
<feature type="compositionally biased region" description="Basic and acidic residues" evidence="4">
    <location>
        <begin position="353"/>
        <end position="368"/>
    </location>
</feature>
<dbReference type="AlphaFoldDB" id="A0A8K0NWQ5"/>
<dbReference type="Pfam" id="PF05253">
    <property type="entry name" value="zf-U11-48K"/>
    <property type="match status" value="1"/>
</dbReference>
<feature type="region of interest" description="Disordered" evidence="4">
    <location>
        <begin position="215"/>
        <end position="323"/>
    </location>
</feature>
<evidence type="ECO:0000256" key="3">
    <source>
        <dbReference type="ARBA" id="ARBA00022833"/>
    </source>
</evidence>
<feature type="compositionally biased region" description="Gly residues" evidence="4">
    <location>
        <begin position="384"/>
        <end position="395"/>
    </location>
</feature>
<organism evidence="6 7">
    <name type="scientific">Ladona fulva</name>
    <name type="common">Scarce chaser dragonfly</name>
    <name type="synonym">Libellula fulva</name>
    <dbReference type="NCBI Taxonomy" id="123851"/>
    <lineage>
        <taxon>Eukaryota</taxon>
        <taxon>Metazoa</taxon>
        <taxon>Ecdysozoa</taxon>
        <taxon>Arthropoda</taxon>
        <taxon>Hexapoda</taxon>
        <taxon>Insecta</taxon>
        <taxon>Pterygota</taxon>
        <taxon>Palaeoptera</taxon>
        <taxon>Odonata</taxon>
        <taxon>Epiprocta</taxon>
        <taxon>Anisoptera</taxon>
        <taxon>Libelluloidea</taxon>
        <taxon>Libellulidae</taxon>
        <taxon>Ladona</taxon>
    </lineage>
</organism>
<keyword evidence="1" id="KW-0479">Metal-binding</keyword>
<protein>
    <recommendedName>
        <fullName evidence="5">CHHC U11-48K-type domain-containing protein</fullName>
    </recommendedName>
</protein>
<evidence type="ECO:0000259" key="5">
    <source>
        <dbReference type="PROSITE" id="PS51800"/>
    </source>
</evidence>
<dbReference type="InterPro" id="IPR022776">
    <property type="entry name" value="TRM13/UPF0224_CHHC_Znf_dom"/>
</dbReference>